<accession>A0AAV9A2A3</accession>
<dbReference type="PANTHER" id="PTHR22847:SF637">
    <property type="entry name" value="WD REPEAT DOMAIN 5B"/>
    <property type="match status" value="1"/>
</dbReference>
<evidence type="ECO:0000313" key="4">
    <source>
        <dbReference type="Proteomes" id="UP001179952"/>
    </source>
</evidence>
<name>A0AAV9A2A3_ACOGR</name>
<organism evidence="3 4">
    <name type="scientific">Acorus gramineus</name>
    <name type="common">Dwarf sweet flag</name>
    <dbReference type="NCBI Taxonomy" id="55184"/>
    <lineage>
        <taxon>Eukaryota</taxon>
        <taxon>Viridiplantae</taxon>
        <taxon>Streptophyta</taxon>
        <taxon>Embryophyta</taxon>
        <taxon>Tracheophyta</taxon>
        <taxon>Spermatophyta</taxon>
        <taxon>Magnoliopsida</taxon>
        <taxon>Liliopsida</taxon>
        <taxon>Acoraceae</taxon>
        <taxon>Acorus</taxon>
    </lineage>
</organism>
<dbReference type="PANTHER" id="PTHR22847">
    <property type="entry name" value="WD40 REPEAT PROTEIN"/>
    <property type="match status" value="1"/>
</dbReference>
<dbReference type="EMBL" id="JAUJYN010000024">
    <property type="protein sequence ID" value="KAK1258167.1"/>
    <property type="molecule type" value="Genomic_DNA"/>
</dbReference>
<protein>
    <submittedName>
        <fullName evidence="3">Uncharacterized protein</fullName>
    </submittedName>
</protein>
<gene>
    <name evidence="3" type="ORF">QJS04_geneDACA024416</name>
</gene>
<evidence type="ECO:0000256" key="2">
    <source>
        <dbReference type="ARBA" id="ARBA00022737"/>
    </source>
</evidence>
<dbReference type="Proteomes" id="UP001179952">
    <property type="component" value="Unassembled WGS sequence"/>
</dbReference>
<dbReference type="InterPro" id="IPR036322">
    <property type="entry name" value="WD40_repeat_dom_sf"/>
</dbReference>
<dbReference type="InterPro" id="IPR001680">
    <property type="entry name" value="WD40_rpt"/>
</dbReference>
<dbReference type="AlphaFoldDB" id="A0AAV9A2A3"/>
<keyword evidence="1" id="KW-0853">WD repeat</keyword>
<dbReference type="SUPFAM" id="SSF50978">
    <property type="entry name" value="WD40 repeat-like"/>
    <property type="match status" value="1"/>
</dbReference>
<dbReference type="Gene3D" id="2.130.10.10">
    <property type="entry name" value="YVTN repeat-like/Quinoprotein amine dehydrogenase"/>
    <property type="match status" value="1"/>
</dbReference>
<reference evidence="3" key="2">
    <citation type="submission" date="2023-06" db="EMBL/GenBank/DDBJ databases">
        <authorList>
            <person name="Ma L."/>
            <person name="Liu K.-W."/>
            <person name="Li Z."/>
            <person name="Hsiao Y.-Y."/>
            <person name="Qi Y."/>
            <person name="Fu T."/>
            <person name="Tang G."/>
            <person name="Zhang D."/>
            <person name="Sun W.-H."/>
            <person name="Liu D.-K."/>
            <person name="Li Y."/>
            <person name="Chen G.-Z."/>
            <person name="Liu X.-D."/>
            <person name="Liao X.-Y."/>
            <person name="Jiang Y.-T."/>
            <person name="Yu X."/>
            <person name="Hao Y."/>
            <person name="Huang J."/>
            <person name="Zhao X.-W."/>
            <person name="Ke S."/>
            <person name="Chen Y.-Y."/>
            <person name="Wu W.-L."/>
            <person name="Hsu J.-L."/>
            <person name="Lin Y.-F."/>
            <person name="Huang M.-D."/>
            <person name="Li C.-Y."/>
            <person name="Huang L."/>
            <person name="Wang Z.-W."/>
            <person name="Zhao X."/>
            <person name="Zhong W.-Y."/>
            <person name="Peng D.-H."/>
            <person name="Ahmad S."/>
            <person name="Lan S."/>
            <person name="Zhang J.-S."/>
            <person name="Tsai W.-C."/>
            <person name="Van De Peer Y."/>
            <person name="Liu Z.-J."/>
        </authorList>
    </citation>
    <scope>NUCLEOTIDE SEQUENCE</scope>
    <source>
        <strain evidence="3">SCP</strain>
        <tissue evidence="3">Leaves</tissue>
    </source>
</reference>
<comment type="caution">
    <text evidence="3">The sequence shown here is derived from an EMBL/GenBank/DDBJ whole genome shotgun (WGS) entry which is preliminary data.</text>
</comment>
<evidence type="ECO:0000256" key="1">
    <source>
        <dbReference type="ARBA" id="ARBA00022574"/>
    </source>
</evidence>
<keyword evidence="4" id="KW-1185">Reference proteome</keyword>
<reference evidence="3" key="1">
    <citation type="journal article" date="2023" name="Nat. Commun.">
        <title>Diploid and tetraploid genomes of Acorus and the evolution of monocots.</title>
        <authorList>
            <person name="Ma L."/>
            <person name="Liu K.W."/>
            <person name="Li Z."/>
            <person name="Hsiao Y.Y."/>
            <person name="Qi Y."/>
            <person name="Fu T."/>
            <person name="Tang G.D."/>
            <person name="Zhang D."/>
            <person name="Sun W.H."/>
            <person name="Liu D.K."/>
            <person name="Li Y."/>
            <person name="Chen G.Z."/>
            <person name="Liu X.D."/>
            <person name="Liao X.Y."/>
            <person name="Jiang Y.T."/>
            <person name="Yu X."/>
            <person name="Hao Y."/>
            <person name="Huang J."/>
            <person name="Zhao X.W."/>
            <person name="Ke S."/>
            <person name="Chen Y.Y."/>
            <person name="Wu W.L."/>
            <person name="Hsu J.L."/>
            <person name="Lin Y.F."/>
            <person name="Huang M.D."/>
            <person name="Li C.Y."/>
            <person name="Huang L."/>
            <person name="Wang Z.W."/>
            <person name="Zhao X."/>
            <person name="Zhong W.Y."/>
            <person name="Peng D.H."/>
            <person name="Ahmad S."/>
            <person name="Lan S."/>
            <person name="Zhang J.S."/>
            <person name="Tsai W.C."/>
            <person name="Van de Peer Y."/>
            <person name="Liu Z.J."/>
        </authorList>
    </citation>
    <scope>NUCLEOTIDE SEQUENCE</scope>
    <source>
        <strain evidence="3">SCP</strain>
    </source>
</reference>
<dbReference type="Pfam" id="PF00400">
    <property type="entry name" value="WD40"/>
    <property type="match status" value="2"/>
</dbReference>
<proteinExistence type="predicted"/>
<dbReference type="SMART" id="SM00320">
    <property type="entry name" value="WD40"/>
    <property type="match status" value="2"/>
</dbReference>
<evidence type="ECO:0000313" key="3">
    <source>
        <dbReference type="EMBL" id="KAK1258167.1"/>
    </source>
</evidence>
<keyword evidence="2" id="KW-0677">Repeat</keyword>
<dbReference type="GO" id="GO:1990234">
    <property type="term" value="C:transferase complex"/>
    <property type="evidence" value="ECO:0007669"/>
    <property type="project" value="UniProtKB-ARBA"/>
</dbReference>
<sequence>MKHEQHHHHHYYYEVDSPFGLFWLLNGYEVDAPFGLFCRPIHAINSDRGKVVSGSNDQSVIVWDKQTFQILEELKGHDAQVSSVKMLSGERVLTASHDGGIRCVKNVTIHSAPILSINAGGHWLGIGAGDNSMSLFHRSQERLGSFSSTGSKSAGWQLYRTPQRTAAMVRCVASDLDRKRICSGGRNGLL</sequence>
<dbReference type="InterPro" id="IPR015943">
    <property type="entry name" value="WD40/YVTN_repeat-like_dom_sf"/>
</dbReference>